<keyword evidence="2" id="KW-1185">Reference proteome</keyword>
<name>A0ABT2LT94_9HYPH</name>
<organism evidence="1 2">
    <name type="scientific">Chelativorans salis</name>
    <dbReference type="NCBI Taxonomy" id="2978478"/>
    <lineage>
        <taxon>Bacteria</taxon>
        <taxon>Pseudomonadati</taxon>
        <taxon>Pseudomonadota</taxon>
        <taxon>Alphaproteobacteria</taxon>
        <taxon>Hyphomicrobiales</taxon>
        <taxon>Phyllobacteriaceae</taxon>
        <taxon>Chelativorans</taxon>
    </lineage>
</organism>
<evidence type="ECO:0000313" key="2">
    <source>
        <dbReference type="Proteomes" id="UP001320831"/>
    </source>
</evidence>
<sequence length="68" mass="7265">MAGEILDVDDLVVEKREPMVEAAGQARKNRTGFSDVMVASGNLSTGCARAVAFDRHAGKRSKAMELLS</sequence>
<reference evidence="1 2" key="1">
    <citation type="submission" date="2022-09" db="EMBL/GenBank/DDBJ databases">
        <title>Chelativorans salina sp. nov., a novel slightly halophilic bacterium isolated from a saline lake sediment enrichment.</title>
        <authorList>
            <person name="Gao L."/>
            <person name="Fang B.-Z."/>
            <person name="Li W.-J."/>
        </authorList>
    </citation>
    <scope>NUCLEOTIDE SEQUENCE [LARGE SCALE GENOMIC DNA]</scope>
    <source>
        <strain evidence="1 2">EGI FJ00035</strain>
    </source>
</reference>
<protein>
    <submittedName>
        <fullName evidence="1">Uncharacterized protein</fullName>
    </submittedName>
</protein>
<accession>A0ABT2LT94</accession>
<evidence type="ECO:0000313" key="1">
    <source>
        <dbReference type="EMBL" id="MCT7377279.1"/>
    </source>
</evidence>
<dbReference type="RefSeq" id="WP_260905721.1">
    <property type="nucleotide sequence ID" value="NZ_JAOCZP010000007.1"/>
</dbReference>
<proteinExistence type="predicted"/>
<dbReference type="Proteomes" id="UP001320831">
    <property type="component" value="Unassembled WGS sequence"/>
</dbReference>
<gene>
    <name evidence="1" type="ORF">N5A92_19875</name>
</gene>
<comment type="caution">
    <text evidence="1">The sequence shown here is derived from an EMBL/GenBank/DDBJ whole genome shotgun (WGS) entry which is preliminary data.</text>
</comment>
<dbReference type="EMBL" id="JAOCZP010000007">
    <property type="protein sequence ID" value="MCT7377279.1"/>
    <property type="molecule type" value="Genomic_DNA"/>
</dbReference>